<keyword evidence="7 10" id="KW-0445">Lipid transport</keyword>
<evidence type="ECO:0000256" key="1">
    <source>
        <dbReference type="ARBA" id="ARBA00004477"/>
    </source>
</evidence>
<dbReference type="Pfam" id="PF04161">
    <property type="entry name" value="Arv1"/>
    <property type="match status" value="1"/>
</dbReference>
<organism evidence="11 12">
    <name type="scientific">Aegilops tauschii subsp. strangulata</name>
    <name type="common">Goatgrass</name>
    <dbReference type="NCBI Taxonomy" id="200361"/>
    <lineage>
        <taxon>Eukaryota</taxon>
        <taxon>Viridiplantae</taxon>
        <taxon>Streptophyta</taxon>
        <taxon>Embryophyta</taxon>
        <taxon>Tracheophyta</taxon>
        <taxon>Spermatophyta</taxon>
        <taxon>Magnoliopsida</taxon>
        <taxon>Liliopsida</taxon>
        <taxon>Poales</taxon>
        <taxon>Poaceae</taxon>
        <taxon>BOP clade</taxon>
        <taxon>Pooideae</taxon>
        <taxon>Triticodae</taxon>
        <taxon>Triticeae</taxon>
        <taxon>Triticinae</taxon>
        <taxon>Aegilops</taxon>
    </lineage>
</organism>
<keyword evidence="10" id="KW-0746">Sphingolipid metabolism</keyword>
<comment type="function">
    <text evidence="10">Regulates also the sphingolipid metabolism.</text>
</comment>
<comment type="subcellular location">
    <subcellularLocation>
        <location evidence="1 10">Endoplasmic reticulum membrane</location>
        <topology evidence="1 10">Multi-pass membrane protein</topology>
    </subcellularLocation>
</comment>
<evidence type="ECO:0000256" key="10">
    <source>
        <dbReference type="RuleBase" id="RU368065"/>
    </source>
</evidence>
<dbReference type="GO" id="GO:0097036">
    <property type="term" value="P:regulation of plasma membrane sterol distribution"/>
    <property type="evidence" value="ECO:0007669"/>
    <property type="project" value="UniProtKB-UniRule"/>
</dbReference>
<evidence type="ECO:0000256" key="6">
    <source>
        <dbReference type="ARBA" id="ARBA00022989"/>
    </source>
</evidence>
<accession>A0A453LZR9</accession>
<evidence type="ECO:0000256" key="5">
    <source>
        <dbReference type="ARBA" id="ARBA00022824"/>
    </source>
</evidence>
<dbReference type="Gramene" id="AET5Gv20986100.8">
    <property type="protein sequence ID" value="AET5Gv20986100.8"/>
    <property type="gene ID" value="AET5Gv20986100"/>
</dbReference>
<dbReference type="GO" id="GO:0005789">
    <property type="term" value="C:endoplasmic reticulum membrane"/>
    <property type="evidence" value="ECO:0007669"/>
    <property type="project" value="UniProtKB-SubCell"/>
</dbReference>
<dbReference type="Proteomes" id="UP000015105">
    <property type="component" value="Chromosome 5D"/>
</dbReference>
<proteinExistence type="inferred from homology"/>
<reference evidence="11" key="4">
    <citation type="submission" date="2019-03" db="UniProtKB">
        <authorList>
            <consortium name="EnsemblPlants"/>
        </authorList>
    </citation>
    <scope>IDENTIFICATION</scope>
</reference>
<evidence type="ECO:0000256" key="8">
    <source>
        <dbReference type="ARBA" id="ARBA00023098"/>
    </source>
</evidence>
<reference evidence="11" key="3">
    <citation type="journal article" date="2017" name="Nature">
        <title>Genome sequence of the progenitor of the wheat D genome Aegilops tauschii.</title>
        <authorList>
            <person name="Luo M.C."/>
            <person name="Gu Y.Q."/>
            <person name="Puiu D."/>
            <person name="Wang H."/>
            <person name="Twardziok S.O."/>
            <person name="Deal K.R."/>
            <person name="Huo N."/>
            <person name="Zhu T."/>
            <person name="Wang L."/>
            <person name="Wang Y."/>
            <person name="McGuire P.E."/>
            <person name="Liu S."/>
            <person name="Long H."/>
            <person name="Ramasamy R.K."/>
            <person name="Rodriguez J.C."/>
            <person name="Van S.L."/>
            <person name="Yuan L."/>
            <person name="Wang Z."/>
            <person name="Xia Z."/>
            <person name="Xiao L."/>
            <person name="Anderson O.D."/>
            <person name="Ouyang S."/>
            <person name="Liang Y."/>
            <person name="Zimin A.V."/>
            <person name="Pertea G."/>
            <person name="Qi P."/>
            <person name="Bennetzen J.L."/>
            <person name="Dai X."/>
            <person name="Dawson M.W."/>
            <person name="Muller H.G."/>
            <person name="Kugler K."/>
            <person name="Rivarola-Duarte L."/>
            <person name="Spannagl M."/>
            <person name="Mayer K.F.X."/>
            <person name="Lu F.H."/>
            <person name="Bevan M.W."/>
            <person name="Leroy P."/>
            <person name="Li P."/>
            <person name="You F.M."/>
            <person name="Sun Q."/>
            <person name="Liu Z."/>
            <person name="Lyons E."/>
            <person name="Wicker T."/>
            <person name="Salzberg S.L."/>
            <person name="Devos K.M."/>
            <person name="Dvorak J."/>
        </authorList>
    </citation>
    <scope>NUCLEOTIDE SEQUENCE [LARGE SCALE GENOMIC DNA]</scope>
    <source>
        <strain evidence="11">cv. AL8/78</strain>
    </source>
</reference>
<keyword evidence="12" id="KW-1185">Reference proteome</keyword>
<keyword evidence="5 10" id="KW-0256">Endoplasmic reticulum</keyword>
<keyword evidence="4 10" id="KW-0812">Transmembrane</keyword>
<evidence type="ECO:0000313" key="11">
    <source>
        <dbReference type="EnsemblPlants" id="AET5Gv20986100.8"/>
    </source>
</evidence>
<comment type="caution">
    <text evidence="10">Lacks conserved residue(s) required for the propagation of feature annotation.</text>
</comment>
<dbReference type="InterPro" id="IPR007290">
    <property type="entry name" value="Arv1"/>
</dbReference>
<evidence type="ECO:0000256" key="9">
    <source>
        <dbReference type="ARBA" id="ARBA00023136"/>
    </source>
</evidence>
<evidence type="ECO:0000256" key="7">
    <source>
        <dbReference type="ARBA" id="ARBA00023055"/>
    </source>
</evidence>
<dbReference type="GO" id="GO:0016125">
    <property type="term" value="P:sterol metabolic process"/>
    <property type="evidence" value="ECO:0007669"/>
    <property type="project" value="UniProtKB-UniRule"/>
</dbReference>
<dbReference type="GO" id="GO:0032366">
    <property type="term" value="P:intracellular sterol transport"/>
    <property type="evidence" value="ECO:0007669"/>
    <property type="project" value="UniProtKB-UniRule"/>
</dbReference>
<name>A0A453LZR9_AEGTS</name>
<comment type="similarity">
    <text evidence="2 10">Belongs to the ARV1 family.</text>
</comment>
<evidence type="ECO:0000256" key="3">
    <source>
        <dbReference type="ARBA" id="ARBA00022448"/>
    </source>
</evidence>
<feature type="transmembrane region" description="Helical" evidence="10">
    <location>
        <begin position="20"/>
        <end position="43"/>
    </location>
</feature>
<dbReference type="EnsemblPlants" id="AET5Gv20986100.8">
    <property type="protein sequence ID" value="AET5Gv20986100.8"/>
    <property type="gene ID" value="AET5Gv20986100"/>
</dbReference>
<reference evidence="11" key="5">
    <citation type="journal article" date="2021" name="G3 (Bethesda)">
        <title>Aegilops tauschii genome assembly Aet v5.0 features greater sequence contiguity and improved annotation.</title>
        <authorList>
            <person name="Wang L."/>
            <person name="Zhu T."/>
            <person name="Rodriguez J.C."/>
            <person name="Deal K.R."/>
            <person name="Dubcovsky J."/>
            <person name="McGuire P.E."/>
            <person name="Lux T."/>
            <person name="Spannagl M."/>
            <person name="Mayer K.F.X."/>
            <person name="Baldrich P."/>
            <person name="Meyers B.C."/>
            <person name="Huo N."/>
            <person name="Gu Y.Q."/>
            <person name="Zhou H."/>
            <person name="Devos K.M."/>
            <person name="Bennetzen J.L."/>
            <person name="Unver T."/>
            <person name="Budak H."/>
            <person name="Gulick P.J."/>
            <person name="Galiba G."/>
            <person name="Kalapos B."/>
            <person name="Nelson D.R."/>
            <person name="Li P."/>
            <person name="You F.M."/>
            <person name="Luo M.C."/>
            <person name="Dvorak J."/>
        </authorList>
    </citation>
    <scope>NUCLEOTIDE SEQUENCE [LARGE SCALE GENOMIC DNA]</scope>
    <source>
        <strain evidence="11">cv. AL8/78</strain>
    </source>
</reference>
<reference evidence="12" key="2">
    <citation type="journal article" date="2017" name="Nat. Plants">
        <title>The Aegilops tauschii genome reveals multiple impacts of transposons.</title>
        <authorList>
            <person name="Zhao G."/>
            <person name="Zou C."/>
            <person name="Li K."/>
            <person name="Wang K."/>
            <person name="Li T."/>
            <person name="Gao L."/>
            <person name="Zhang X."/>
            <person name="Wang H."/>
            <person name="Yang Z."/>
            <person name="Liu X."/>
            <person name="Jiang W."/>
            <person name="Mao L."/>
            <person name="Kong X."/>
            <person name="Jiao Y."/>
            <person name="Jia J."/>
        </authorList>
    </citation>
    <scope>NUCLEOTIDE SEQUENCE [LARGE SCALE GENOMIC DNA]</scope>
    <source>
        <strain evidence="12">cv. AL8/78</strain>
    </source>
</reference>
<feature type="transmembrane region" description="Helical" evidence="10">
    <location>
        <begin position="55"/>
        <end position="80"/>
    </location>
</feature>
<protein>
    <recommendedName>
        <fullName evidence="10">Protein ARV</fullName>
    </recommendedName>
</protein>
<dbReference type="GO" id="GO:0006665">
    <property type="term" value="P:sphingolipid metabolic process"/>
    <property type="evidence" value="ECO:0007669"/>
    <property type="project" value="UniProtKB-UniRule"/>
</dbReference>
<evidence type="ECO:0000313" key="12">
    <source>
        <dbReference type="Proteomes" id="UP000015105"/>
    </source>
</evidence>
<keyword evidence="9 10" id="KW-0472">Membrane</keyword>
<evidence type="ECO:0000256" key="2">
    <source>
        <dbReference type="ARBA" id="ARBA00009187"/>
    </source>
</evidence>
<reference evidence="12" key="1">
    <citation type="journal article" date="2014" name="Science">
        <title>Ancient hybridizations among the ancestral genomes of bread wheat.</title>
        <authorList>
            <consortium name="International Wheat Genome Sequencing Consortium,"/>
            <person name="Marcussen T."/>
            <person name="Sandve S.R."/>
            <person name="Heier L."/>
            <person name="Spannagl M."/>
            <person name="Pfeifer M."/>
            <person name="Jakobsen K.S."/>
            <person name="Wulff B.B."/>
            <person name="Steuernagel B."/>
            <person name="Mayer K.F."/>
            <person name="Olsen O.A."/>
        </authorList>
    </citation>
    <scope>NUCLEOTIDE SEQUENCE [LARGE SCALE GENOMIC DNA]</scope>
    <source>
        <strain evidence="12">cv. AL8/78</strain>
    </source>
</reference>
<keyword evidence="3 10" id="KW-0813">Transport</keyword>
<sequence>KADGDSSRSTLSTICNCSEVLGDALLGNIIFTAMLLLGVRYILKFSFDITRYRQILLAIIISSYFKLFLLTMMGLGVSIICYIHCRSICSLIKCCSPESGDAVPKSPLRWCLLHGARGKALDGTVAHVDTMNMNSSRLAAILLQVFVQSRSGPRRNWRAGSCPAGLCTETPQVERSSPVSVRLRE</sequence>
<comment type="function">
    <text evidence="10">Mediator of sterol homeostasis involved in sterol uptake, trafficking and distribution into membranes.</text>
</comment>
<keyword evidence="6 10" id="KW-1133">Transmembrane helix</keyword>
<evidence type="ECO:0000256" key="4">
    <source>
        <dbReference type="ARBA" id="ARBA00022692"/>
    </source>
</evidence>
<dbReference type="AlphaFoldDB" id="A0A453LZR9"/>
<keyword evidence="8 10" id="KW-0443">Lipid metabolism</keyword>